<keyword evidence="2" id="KW-0812">Transmembrane</keyword>
<dbReference type="RefSeq" id="WP_036835619.1">
    <property type="nucleotide sequence ID" value="NZ_AVPG01000024.1"/>
</dbReference>
<keyword evidence="2" id="KW-0472">Membrane</keyword>
<reference evidence="3 4" key="1">
    <citation type="submission" date="2013-08" db="EMBL/GenBank/DDBJ databases">
        <authorList>
            <person name="Huang J."/>
            <person name="Wang G."/>
        </authorList>
    </citation>
    <scope>NUCLEOTIDE SEQUENCE [LARGE SCALE GENOMIC DNA]</scope>
    <source>
        <strain evidence="3 4">JSM 072002</strain>
    </source>
</reference>
<dbReference type="eggNOG" id="COG4980">
    <property type="taxonomic scope" value="Bacteria"/>
</dbReference>
<keyword evidence="2" id="KW-1133">Transmembrane helix</keyword>
<evidence type="ECO:0000313" key="4">
    <source>
        <dbReference type="Proteomes" id="UP000030401"/>
    </source>
</evidence>
<dbReference type="STRING" id="1385512.N784_09505"/>
<dbReference type="Pfam" id="PF12732">
    <property type="entry name" value="YtxH"/>
    <property type="match status" value="1"/>
</dbReference>
<dbReference type="PANTHER" id="PTHR35792">
    <property type="entry name" value="GENERAL STRESS PROTEIN"/>
    <property type="match status" value="1"/>
</dbReference>
<dbReference type="PANTHER" id="PTHR35792:SF3">
    <property type="entry name" value="IG HYPOTHETICAL 17707"/>
    <property type="match status" value="1"/>
</dbReference>
<accession>A0A0A5FWT5</accession>
<feature type="coiled-coil region" evidence="1">
    <location>
        <begin position="95"/>
        <end position="122"/>
    </location>
</feature>
<evidence type="ECO:0000313" key="3">
    <source>
        <dbReference type="EMBL" id="KGX85266.1"/>
    </source>
</evidence>
<name>A0A0A5FWT5_9BACI</name>
<gene>
    <name evidence="3" type="ORF">N784_09505</name>
</gene>
<feature type="coiled-coil region" evidence="1">
    <location>
        <begin position="34"/>
        <end position="68"/>
    </location>
</feature>
<dbReference type="AlphaFoldDB" id="A0A0A5FWT5"/>
<evidence type="ECO:0000256" key="1">
    <source>
        <dbReference type="SAM" id="Coils"/>
    </source>
</evidence>
<feature type="transmembrane region" description="Helical" evidence="2">
    <location>
        <begin position="6"/>
        <end position="26"/>
    </location>
</feature>
<keyword evidence="1" id="KW-0175">Coiled coil</keyword>
<dbReference type="OrthoDB" id="2692215at2"/>
<dbReference type="Proteomes" id="UP000030401">
    <property type="component" value="Unassembled WGS sequence"/>
</dbReference>
<protein>
    <recommendedName>
        <fullName evidence="5">Gas vesicle protein</fullName>
    </recommendedName>
</protein>
<sequence length="122" mass="13680">MGKNKSLWLGFVVGGMVSATATLLYTPSSGSQIRSQTKDSTERLRSTLEALKEEGKGLSDQLAQTSKEGVTLLKSLSTDMKKSIESWKQTMEPHQRKITKSLQEIEESLKELEEKTQQNTFR</sequence>
<evidence type="ECO:0008006" key="5">
    <source>
        <dbReference type="Google" id="ProtNLM"/>
    </source>
</evidence>
<proteinExistence type="predicted"/>
<organism evidence="3 4">
    <name type="scientific">Pontibacillus litoralis JSM 072002</name>
    <dbReference type="NCBI Taxonomy" id="1385512"/>
    <lineage>
        <taxon>Bacteria</taxon>
        <taxon>Bacillati</taxon>
        <taxon>Bacillota</taxon>
        <taxon>Bacilli</taxon>
        <taxon>Bacillales</taxon>
        <taxon>Bacillaceae</taxon>
        <taxon>Pontibacillus</taxon>
    </lineage>
</organism>
<comment type="caution">
    <text evidence="3">The sequence shown here is derived from an EMBL/GenBank/DDBJ whole genome shotgun (WGS) entry which is preliminary data.</text>
</comment>
<dbReference type="InterPro" id="IPR052928">
    <property type="entry name" value="Desiccation-related_membrane"/>
</dbReference>
<evidence type="ECO:0000256" key="2">
    <source>
        <dbReference type="SAM" id="Phobius"/>
    </source>
</evidence>
<dbReference type="InterPro" id="IPR024623">
    <property type="entry name" value="YtxH"/>
</dbReference>
<dbReference type="EMBL" id="AVPG01000024">
    <property type="protein sequence ID" value="KGX85266.1"/>
    <property type="molecule type" value="Genomic_DNA"/>
</dbReference>
<keyword evidence="4" id="KW-1185">Reference proteome</keyword>
<dbReference type="SUPFAM" id="SSF58113">
    <property type="entry name" value="Apolipoprotein A-I"/>
    <property type="match status" value="1"/>
</dbReference>